<reference evidence="1" key="1">
    <citation type="submission" date="2022-08" db="EMBL/GenBank/DDBJ databases">
        <authorList>
            <person name="Kallberg Y."/>
            <person name="Tangrot J."/>
            <person name="Rosling A."/>
        </authorList>
    </citation>
    <scope>NUCLEOTIDE SEQUENCE</scope>
    <source>
        <strain evidence="1">Wild A</strain>
    </source>
</reference>
<keyword evidence="2" id="KW-1185">Reference proteome</keyword>
<organism evidence="1 2">
    <name type="scientific">Funneliformis geosporum</name>
    <dbReference type="NCBI Taxonomy" id="1117311"/>
    <lineage>
        <taxon>Eukaryota</taxon>
        <taxon>Fungi</taxon>
        <taxon>Fungi incertae sedis</taxon>
        <taxon>Mucoromycota</taxon>
        <taxon>Glomeromycotina</taxon>
        <taxon>Glomeromycetes</taxon>
        <taxon>Glomerales</taxon>
        <taxon>Glomeraceae</taxon>
        <taxon>Funneliformis</taxon>
    </lineage>
</organism>
<sequence>MKYIRLDHENKNASVPLSEEQIIAILKENNIISDNEDDKNIILVTSFEALNAFDKIFDYLK</sequence>
<evidence type="ECO:0000313" key="2">
    <source>
        <dbReference type="Proteomes" id="UP001153678"/>
    </source>
</evidence>
<comment type="caution">
    <text evidence="1">The sequence shown here is derived from an EMBL/GenBank/DDBJ whole genome shotgun (WGS) entry which is preliminary data.</text>
</comment>
<name>A0A9W4SWM8_9GLOM</name>
<dbReference type="Proteomes" id="UP001153678">
    <property type="component" value="Unassembled WGS sequence"/>
</dbReference>
<gene>
    <name evidence="1" type="ORF">FWILDA_LOCUS11051</name>
</gene>
<accession>A0A9W4SWM8</accession>
<dbReference type="AlphaFoldDB" id="A0A9W4SWM8"/>
<proteinExistence type="predicted"/>
<evidence type="ECO:0000313" key="1">
    <source>
        <dbReference type="EMBL" id="CAI2183385.1"/>
    </source>
</evidence>
<protein>
    <submittedName>
        <fullName evidence="1">5763_t:CDS:1</fullName>
    </submittedName>
</protein>
<dbReference type="OrthoDB" id="2405641at2759"/>
<dbReference type="EMBL" id="CAMKVN010003010">
    <property type="protein sequence ID" value="CAI2183385.1"/>
    <property type="molecule type" value="Genomic_DNA"/>
</dbReference>